<dbReference type="EMBL" id="JAAFGW010000097">
    <property type="protein sequence ID" value="NDP48259.1"/>
    <property type="molecule type" value="Genomic_DNA"/>
</dbReference>
<reference evidence="6 7" key="1">
    <citation type="submission" date="2019-09" db="EMBL/GenBank/DDBJ databases">
        <title>H2 Metabolism Revealed by Metagenomic Analysis in Subglacial Sediment of East Antarctica.</title>
        <authorList>
            <person name="Yang Z."/>
            <person name="Zhang Y."/>
            <person name="Lv Y."/>
            <person name="Yan W."/>
            <person name="Xiao X."/>
            <person name="Sun B."/>
            <person name="Ma H."/>
        </authorList>
    </citation>
    <scope>NUCLEOTIDE SEQUENCE [LARGE SCALE GENOMIC DNA]</scope>
    <source>
        <strain evidence="6">Bin2_2</strain>
    </source>
</reference>
<dbReference type="AlphaFoldDB" id="A0A7C9K1D7"/>
<feature type="domain" description="Flagellin C-terminal" evidence="5">
    <location>
        <begin position="516"/>
        <end position="601"/>
    </location>
</feature>
<dbReference type="PANTHER" id="PTHR42792:SF2">
    <property type="entry name" value="FLAGELLIN"/>
    <property type="match status" value="1"/>
</dbReference>
<dbReference type="Gene3D" id="6.10.280.190">
    <property type="match status" value="1"/>
</dbReference>
<comment type="similarity">
    <text evidence="1 3">Belongs to the bacterial flagellin family.</text>
</comment>
<keyword evidence="6" id="KW-0969">Cilium</keyword>
<evidence type="ECO:0000313" key="7">
    <source>
        <dbReference type="Proteomes" id="UP000483432"/>
    </source>
</evidence>
<dbReference type="SUPFAM" id="SSF64518">
    <property type="entry name" value="Phase 1 flagellin"/>
    <property type="match status" value="1"/>
</dbReference>
<keyword evidence="6" id="KW-0282">Flagellum</keyword>
<dbReference type="GO" id="GO:0005576">
    <property type="term" value="C:extracellular region"/>
    <property type="evidence" value="ECO:0007669"/>
    <property type="project" value="UniProtKB-SubCell"/>
</dbReference>
<name>A0A7C9K1D7_9PROT</name>
<dbReference type="PANTHER" id="PTHR42792">
    <property type="entry name" value="FLAGELLIN"/>
    <property type="match status" value="1"/>
</dbReference>
<dbReference type="Gene3D" id="6.10.10.10">
    <property type="entry name" value="Flagellar export chaperone, C-terminal domain"/>
    <property type="match status" value="1"/>
</dbReference>
<gene>
    <name evidence="6" type="ORF">GZ085_07680</name>
</gene>
<evidence type="ECO:0000256" key="2">
    <source>
        <dbReference type="ARBA" id="ARBA00023143"/>
    </source>
</evidence>
<dbReference type="GO" id="GO:0005198">
    <property type="term" value="F:structural molecule activity"/>
    <property type="evidence" value="ECO:0007669"/>
    <property type="project" value="UniProtKB-UniRule"/>
</dbReference>
<evidence type="ECO:0000259" key="4">
    <source>
        <dbReference type="Pfam" id="PF00669"/>
    </source>
</evidence>
<accession>A0A7C9K1D7</accession>
<dbReference type="Gene3D" id="2.170.280.10">
    <property type="entry name" value="f41 fragment of flagellin, middle domain"/>
    <property type="match status" value="1"/>
</dbReference>
<keyword evidence="2 3" id="KW-0975">Bacterial flagellum</keyword>
<evidence type="ECO:0000256" key="3">
    <source>
        <dbReference type="RuleBase" id="RU362073"/>
    </source>
</evidence>
<dbReference type="Pfam" id="PF00700">
    <property type="entry name" value="Flagellin_C"/>
    <property type="match status" value="1"/>
</dbReference>
<comment type="subcellular location">
    <subcellularLocation>
        <location evidence="3">Secreted</location>
    </subcellularLocation>
    <subcellularLocation>
        <location evidence="3">Bacterial flagellum</location>
    </subcellularLocation>
</comment>
<comment type="function">
    <text evidence="3">Flagellin is the subunit protein which polymerizes to form the filaments of bacterial flagella.</text>
</comment>
<dbReference type="InterPro" id="IPR001029">
    <property type="entry name" value="Flagellin_N"/>
</dbReference>
<evidence type="ECO:0000259" key="5">
    <source>
        <dbReference type="Pfam" id="PF00700"/>
    </source>
</evidence>
<dbReference type="GO" id="GO:0009288">
    <property type="term" value="C:bacterial-type flagellum"/>
    <property type="evidence" value="ECO:0007669"/>
    <property type="project" value="UniProtKB-SubCell"/>
</dbReference>
<dbReference type="Gene3D" id="1.20.1330.10">
    <property type="entry name" value="f41 fragment of flagellin, N-terminal domain"/>
    <property type="match status" value="2"/>
</dbReference>
<dbReference type="InterPro" id="IPR001492">
    <property type="entry name" value="Flagellin"/>
</dbReference>
<dbReference type="Pfam" id="PF00669">
    <property type="entry name" value="Flagellin_N"/>
    <property type="match status" value="1"/>
</dbReference>
<dbReference type="InterPro" id="IPR046358">
    <property type="entry name" value="Flagellin_C"/>
</dbReference>
<comment type="caution">
    <text evidence="6">The sequence shown here is derived from an EMBL/GenBank/DDBJ whole genome shotgun (WGS) entry which is preliminary data.</text>
</comment>
<feature type="domain" description="Flagellin N-terminal" evidence="4">
    <location>
        <begin position="5"/>
        <end position="143"/>
    </location>
</feature>
<organism evidence="6 7">
    <name type="scientific">Sulfuriferula multivorans</name>
    <dbReference type="NCBI Taxonomy" id="1559896"/>
    <lineage>
        <taxon>Bacteria</taxon>
        <taxon>Pseudomonadati</taxon>
        <taxon>Pseudomonadota</taxon>
        <taxon>Betaproteobacteria</taxon>
        <taxon>Nitrosomonadales</taxon>
        <taxon>Sulfuricellaceae</taxon>
        <taxon>Sulfuriferula</taxon>
    </lineage>
</organism>
<keyword evidence="6" id="KW-0966">Cell projection</keyword>
<dbReference type="Proteomes" id="UP000483432">
    <property type="component" value="Unassembled WGS sequence"/>
</dbReference>
<proteinExistence type="inferred from homology"/>
<keyword evidence="3" id="KW-0964">Secreted</keyword>
<protein>
    <recommendedName>
        <fullName evidence="3">Flagellin</fullName>
    </recommendedName>
</protein>
<evidence type="ECO:0000256" key="1">
    <source>
        <dbReference type="ARBA" id="ARBA00005709"/>
    </source>
</evidence>
<evidence type="ECO:0000313" key="6">
    <source>
        <dbReference type="EMBL" id="NDP48259.1"/>
    </source>
</evidence>
<dbReference type="InterPro" id="IPR042187">
    <property type="entry name" value="Flagellin_C_sub2"/>
</dbReference>
<dbReference type="PRINTS" id="PR00207">
    <property type="entry name" value="FLAGELLIN"/>
</dbReference>
<dbReference type="Gene3D" id="2.30.220.10">
    <property type="entry name" value="f41 fragment of flagellin, C-terminal domain"/>
    <property type="match status" value="1"/>
</dbReference>
<sequence length="602" mass="59403">MAAVINTNIAALNAQRNLNSSQSALQTSLQRLSSGLRINSAKDDAAGMAISDRMTSQIRGSQQAARNANDGISMAQTAEGGLNEISNNLQRIRELSIQSANATNSTSDRAALQAEVSQLVSEIDRVSQNTSFNSVKLLDGTFTAQQFQVGAGATANDRINIDSIASARTTALGATPTTTYSATTLAGGGAPTAALNAGDLIINGRDIGAVAQDARAITNAVNAQTGLTNVTATASASSSGSLGIFSGLTGTAGGTATYSLSAGGVNIVNNQAITSSTTSGSLGGFTSVTGGGTETYSLTAGGVTVFTQTDLSGGVTAGQFDTQLATNAANLTAAGVSYTGSATAGNLTFTKADGTTLAVAEAFTGTGAGGFTTTVNGGSQTNNPTYNPNITGAYVDSQISTNAAALTAAGISYTGTAAGGNLIFSKADGSNLSLTETLGGNAVGGLAGLTGTQVSRGTVTLSGSGVDGITITGANATFAGANISAATSQATTATVNNGAALSTADISTVAGANAALSIIDAALTSINSSRGNLGAIQNRFTSVVANLGSTVENLTAARSRIQDTDFAAETASLTRGQILQQAGTAMLAQANQLPNNVLSLLR</sequence>